<accession>A0ABN8MM97</accession>
<gene>
    <name evidence="2" type="ORF">PEVE_00035680</name>
</gene>
<evidence type="ECO:0000313" key="2">
    <source>
        <dbReference type="EMBL" id="CAH3029169.1"/>
    </source>
</evidence>
<proteinExistence type="predicted"/>
<sequence length="207" mass="23572">MGLEENRAFYNLQRIQRIFNIPRHRYAKAFIAASVTSEKIVIVVHTSEEPAMSCSSIARKIYKILKEASHVAKKSCDYVSSTNSKKSGIEIPQAWMQTIRQHNSRWPPQRTADGPVSSSDNTINALDRNPPMSEVRDTREANNQGGTNVVRLSKSTLSPDEDLQCAVETSRSNIKTTIVRQTINYTLYTHYRRCLISFMTIFTLMKQ</sequence>
<feature type="region of interest" description="Disordered" evidence="1">
    <location>
        <begin position="103"/>
        <end position="153"/>
    </location>
</feature>
<keyword evidence="3" id="KW-1185">Reference proteome</keyword>
<evidence type="ECO:0000313" key="3">
    <source>
        <dbReference type="Proteomes" id="UP001159427"/>
    </source>
</evidence>
<reference evidence="2 3" key="1">
    <citation type="submission" date="2022-05" db="EMBL/GenBank/DDBJ databases">
        <authorList>
            <consortium name="Genoscope - CEA"/>
            <person name="William W."/>
        </authorList>
    </citation>
    <scope>NUCLEOTIDE SEQUENCE [LARGE SCALE GENOMIC DNA]</scope>
</reference>
<dbReference type="EMBL" id="CALNXI010000556">
    <property type="protein sequence ID" value="CAH3029169.1"/>
    <property type="molecule type" value="Genomic_DNA"/>
</dbReference>
<evidence type="ECO:0000256" key="1">
    <source>
        <dbReference type="SAM" id="MobiDB-lite"/>
    </source>
</evidence>
<protein>
    <submittedName>
        <fullName evidence="2">Uncharacterized protein</fullName>
    </submittedName>
</protein>
<name>A0ABN8MM97_9CNID</name>
<dbReference type="Proteomes" id="UP001159427">
    <property type="component" value="Unassembled WGS sequence"/>
</dbReference>
<organism evidence="2 3">
    <name type="scientific">Porites evermanni</name>
    <dbReference type="NCBI Taxonomy" id="104178"/>
    <lineage>
        <taxon>Eukaryota</taxon>
        <taxon>Metazoa</taxon>
        <taxon>Cnidaria</taxon>
        <taxon>Anthozoa</taxon>
        <taxon>Hexacorallia</taxon>
        <taxon>Scleractinia</taxon>
        <taxon>Fungiina</taxon>
        <taxon>Poritidae</taxon>
        <taxon>Porites</taxon>
    </lineage>
</organism>
<comment type="caution">
    <text evidence="2">The sequence shown here is derived from an EMBL/GenBank/DDBJ whole genome shotgun (WGS) entry which is preliminary data.</text>
</comment>